<dbReference type="Proteomes" id="UP000625079">
    <property type="component" value="Unassembled WGS sequence"/>
</dbReference>
<sequence>MRLAVLALISLTLTAAAGAETLRLPATEQPQSGKTLPLKGAAPGTAKATSCAAYGRGFYMVEATGTCVKIGGSISVDTAIRR</sequence>
<evidence type="ECO:0000313" key="2">
    <source>
        <dbReference type="EMBL" id="GGI23821.1"/>
    </source>
</evidence>
<reference evidence="2" key="3">
    <citation type="submission" date="2022-12" db="EMBL/GenBank/DDBJ databases">
        <authorList>
            <person name="Sun Q."/>
            <person name="Zhou Y."/>
        </authorList>
    </citation>
    <scope>NUCLEOTIDE SEQUENCE</scope>
    <source>
        <strain evidence="2">CGMCC 1.15034</strain>
    </source>
</reference>
<dbReference type="AlphaFoldDB" id="A0A410V743"/>
<dbReference type="OrthoDB" id="8255413at2"/>
<protein>
    <submittedName>
        <fullName evidence="2">Uncharacterized protein</fullName>
    </submittedName>
</protein>
<dbReference type="EMBL" id="CP030057">
    <property type="protein sequence ID" value="QOZ60516.1"/>
    <property type="molecule type" value="Genomic_DNA"/>
</dbReference>
<accession>A0A410V743</accession>
<name>A0A410V743_9BRAD</name>
<organism evidence="2 5">
    <name type="scientific">Bradyrhizobium guangdongense</name>
    <dbReference type="NCBI Taxonomy" id="1325090"/>
    <lineage>
        <taxon>Bacteria</taxon>
        <taxon>Pseudomonadati</taxon>
        <taxon>Pseudomonadota</taxon>
        <taxon>Alphaproteobacteria</taxon>
        <taxon>Hyphomicrobiales</taxon>
        <taxon>Nitrobacteraceae</taxon>
        <taxon>Bradyrhizobium</taxon>
    </lineage>
</organism>
<keyword evidence="1" id="KW-0732">Signal</keyword>
<gene>
    <name evidence="2" type="ORF">GCM10010987_26300</name>
    <name evidence="3" type="ORF">XH86_18655</name>
</gene>
<evidence type="ECO:0000313" key="4">
    <source>
        <dbReference type="Proteomes" id="UP000593880"/>
    </source>
</evidence>
<reference evidence="2" key="1">
    <citation type="journal article" date="2014" name="Int. J. Syst. Evol. Microbiol.">
        <title>Complete genome sequence of Corynebacterium casei LMG S-19264T (=DSM 44701T), isolated from a smear-ripened cheese.</title>
        <authorList>
            <consortium name="US DOE Joint Genome Institute (JGI-PGF)"/>
            <person name="Walter F."/>
            <person name="Albersmeier A."/>
            <person name="Kalinowski J."/>
            <person name="Ruckert C."/>
        </authorList>
    </citation>
    <scope>NUCLEOTIDE SEQUENCE</scope>
    <source>
        <strain evidence="2">CGMCC 1.15034</strain>
    </source>
</reference>
<keyword evidence="4" id="KW-1185">Reference proteome</keyword>
<reference evidence="3 4" key="2">
    <citation type="submission" date="2018-06" db="EMBL/GenBank/DDBJ databases">
        <title>Comparative genomics of rhizobia nodulating Arachis hypogaea in China.</title>
        <authorList>
            <person name="Li Y."/>
        </authorList>
    </citation>
    <scope>NUCLEOTIDE SEQUENCE [LARGE SCALE GENOMIC DNA]</scope>
    <source>
        <strain evidence="3 4">CCBAU 51658</strain>
    </source>
</reference>
<dbReference type="EMBL" id="BMHC01000004">
    <property type="protein sequence ID" value="GGI23821.1"/>
    <property type="molecule type" value="Genomic_DNA"/>
</dbReference>
<feature type="chain" id="PRO_5044601200" evidence="1">
    <location>
        <begin position="20"/>
        <end position="82"/>
    </location>
</feature>
<dbReference type="Proteomes" id="UP000593880">
    <property type="component" value="Chromosome"/>
</dbReference>
<evidence type="ECO:0000313" key="5">
    <source>
        <dbReference type="Proteomes" id="UP000625079"/>
    </source>
</evidence>
<proteinExistence type="predicted"/>
<evidence type="ECO:0000313" key="3">
    <source>
        <dbReference type="EMBL" id="QOZ60516.1"/>
    </source>
</evidence>
<evidence type="ECO:0000256" key="1">
    <source>
        <dbReference type="SAM" id="SignalP"/>
    </source>
</evidence>
<dbReference type="RefSeq" id="WP_128966120.1">
    <property type="nucleotide sequence ID" value="NZ_BMHC01000004.1"/>
</dbReference>
<feature type="signal peptide" evidence="1">
    <location>
        <begin position="1"/>
        <end position="19"/>
    </location>
</feature>